<evidence type="ECO:0000256" key="1">
    <source>
        <dbReference type="SAM" id="MobiDB-lite"/>
    </source>
</evidence>
<dbReference type="InterPro" id="IPR012337">
    <property type="entry name" value="RNaseH-like_sf"/>
</dbReference>
<feature type="compositionally biased region" description="Acidic residues" evidence="1">
    <location>
        <begin position="670"/>
        <end position="696"/>
    </location>
</feature>
<evidence type="ECO:0000313" key="3">
    <source>
        <dbReference type="Proteomes" id="UP000198287"/>
    </source>
</evidence>
<feature type="region of interest" description="Disordered" evidence="1">
    <location>
        <begin position="661"/>
        <end position="702"/>
    </location>
</feature>
<dbReference type="SUPFAM" id="SSF53098">
    <property type="entry name" value="Ribonuclease H-like"/>
    <property type="match status" value="1"/>
</dbReference>
<dbReference type="Proteomes" id="UP000198287">
    <property type="component" value="Unassembled WGS sequence"/>
</dbReference>
<gene>
    <name evidence="2" type="ORF">Fcan01_24139</name>
</gene>
<dbReference type="PANTHER" id="PTHR33053">
    <property type="entry name" value="PROTEIN, PUTATIVE-RELATED"/>
    <property type="match status" value="1"/>
</dbReference>
<dbReference type="EMBL" id="LNIX01000030">
    <property type="protein sequence ID" value="OXA41207.1"/>
    <property type="molecule type" value="Genomic_DNA"/>
</dbReference>
<comment type="caution">
    <text evidence="2">The sequence shown here is derived from an EMBL/GenBank/DDBJ whole genome shotgun (WGS) entry which is preliminary data.</text>
</comment>
<organism evidence="2 3">
    <name type="scientific">Folsomia candida</name>
    <name type="common">Springtail</name>
    <dbReference type="NCBI Taxonomy" id="158441"/>
    <lineage>
        <taxon>Eukaryota</taxon>
        <taxon>Metazoa</taxon>
        <taxon>Ecdysozoa</taxon>
        <taxon>Arthropoda</taxon>
        <taxon>Hexapoda</taxon>
        <taxon>Collembola</taxon>
        <taxon>Entomobryomorpha</taxon>
        <taxon>Isotomoidea</taxon>
        <taxon>Isotomidae</taxon>
        <taxon>Proisotominae</taxon>
        <taxon>Folsomia</taxon>
    </lineage>
</organism>
<feature type="region of interest" description="Disordered" evidence="1">
    <location>
        <begin position="473"/>
        <end position="510"/>
    </location>
</feature>
<proteinExistence type="predicted"/>
<accession>A0A226D8X7</accession>
<dbReference type="AlphaFoldDB" id="A0A226D8X7"/>
<dbReference type="OrthoDB" id="7549170at2759"/>
<feature type="compositionally biased region" description="Basic and acidic residues" evidence="1">
    <location>
        <begin position="475"/>
        <end position="490"/>
    </location>
</feature>
<evidence type="ECO:0000313" key="2">
    <source>
        <dbReference type="EMBL" id="OXA41207.1"/>
    </source>
</evidence>
<protein>
    <submittedName>
        <fullName evidence="2">Zinc finger BED domain-containing protein 4</fullName>
    </submittedName>
</protein>
<reference evidence="2 3" key="1">
    <citation type="submission" date="2015-12" db="EMBL/GenBank/DDBJ databases">
        <title>The genome of Folsomia candida.</title>
        <authorList>
            <person name="Faddeeva A."/>
            <person name="Derks M.F."/>
            <person name="Anvar Y."/>
            <person name="Smit S."/>
            <person name="Van Straalen N."/>
            <person name="Roelofs D."/>
        </authorList>
    </citation>
    <scope>NUCLEOTIDE SEQUENCE [LARGE SCALE GENOMIC DNA]</scope>
    <source>
        <strain evidence="2 3">VU population</strain>
        <tissue evidence="2">Whole body</tissue>
    </source>
</reference>
<sequence>MSHSSTSGLLKILQSHKCFSSLALDARTFLETPRTIPIVIAEPGQYCHIGIKSQLVKLLGNSKVSHTYKLSLQFSIDGIPISKSTGQQFWPILGYAIELDKVFEIGIYCGSEKPKSAQDFLKLFVTELRHTGYFGCGQCTQEGEYVHNRVTFPRIDCQLRTDSSFRLKTDDDHHHGPSELENLPIDVIKQVPYEFMHLLTRALITLKPFIASEFARKPRPIEEIKRWKATELRQFLLYTGPIVLKNALPKNYYDHFLRLHLSITILCSEQFHKKYNNYATSLLQSFVKEFPKLYGVEQVSYNVHGLVHLSEDSKNFGSLDKFSAFKFENHWGTSSLLKGRRRPLEQVYNRICERNKLVSSQSQVPIQVLVVEFCHEKVLGIVLKDWIRVVNNDVFAYWPPYYKEGKKLEKAIRSKETPNTNSWTLYPVTNIGSFDSYEAARKKMVHLEKNEDSSSAAEPNDDRHFLRKRFRKQARLSESEKNHSTDDESSSKGNGNEQDERTPKYPRLNENVDLEILLSPDTQILHNDRGHSSPSAEKLEEINLRQVSHGLETPSVTPKSSLGRNGPTQSSLICFQIKPMIRGPINLFEDYNVHISTYIWSTKQAEQFDDRNTGENIKCKLQESLDLLGINSAKIGYLVTDGASNMVCGFKDWILETENETDYPTTTTEIDAEDSEDFAETDSESSDEDQGEDSYDGPEHESIKITQKITMGERIRISCSAHTLQLVIKDVMRKGGRPTEVLECAYKIVKYFMRSSYWRKRLKKVVGKVLIKPAATRWNYTYYVLERLCQDKVYAEVCNLIREASSCPNMPKNLPPTPTMEPQEKMIEIKNLLQPICEATNKLQGDGVTSSFIYYSIVKAYDGMFTNKT</sequence>
<keyword evidence="3" id="KW-1185">Reference proteome</keyword>
<name>A0A226D8X7_FOLCA</name>